<dbReference type="Pfam" id="PF13366">
    <property type="entry name" value="PDDEXK_3"/>
    <property type="match status" value="1"/>
</dbReference>
<reference evidence="1 2" key="1">
    <citation type="journal article" date="2015" name="Int. J. Syst. Evol. Microbiol.">
        <title>Hyunsoonleella pacifica sp. nov., isolated from seawater of South Pacific Gyre.</title>
        <authorList>
            <person name="Gao X."/>
            <person name="Zhang Z."/>
            <person name="Dai X."/>
            <person name="Zhang X.H."/>
        </authorList>
    </citation>
    <scope>NUCLEOTIDE SEQUENCE [LARGE SCALE GENOMIC DNA]</scope>
    <source>
        <strain evidence="1 2">SW033</strain>
    </source>
</reference>
<dbReference type="NCBIfam" id="TIGR04256">
    <property type="entry name" value="GxxExxY"/>
    <property type="match status" value="1"/>
</dbReference>
<sequence length="124" mass="14659">MTNILYKEESYSIVGVLFEVYNNLGSGFSEIVYKDAIEYEFKNLNIPFEREKEYSVNYKDAVLPHKFYADFIVYNKIILELKCVESLHDKHISQCLNYLKVSKNKLAILGNFHKDGLKYKRIIF</sequence>
<evidence type="ECO:0000313" key="1">
    <source>
        <dbReference type="EMBL" id="TBN17534.1"/>
    </source>
</evidence>
<accession>A0A4Q9FQE0</accession>
<dbReference type="RefSeq" id="WP_130935825.1">
    <property type="nucleotide sequence ID" value="NZ_BMEE01000001.1"/>
</dbReference>
<dbReference type="AlphaFoldDB" id="A0A4Q9FQE0"/>
<dbReference type="EMBL" id="SIRS01000002">
    <property type="protein sequence ID" value="TBN17534.1"/>
    <property type="molecule type" value="Genomic_DNA"/>
</dbReference>
<evidence type="ECO:0000313" key="2">
    <source>
        <dbReference type="Proteomes" id="UP000292372"/>
    </source>
</evidence>
<protein>
    <submittedName>
        <fullName evidence="1">GxxExxY protein</fullName>
    </submittedName>
</protein>
<dbReference type="OrthoDB" id="9806869at2"/>
<organism evidence="1 2">
    <name type="scientific">Hyunsoonleella pacifica</name>
    <dbReference type="NCBI Taxonomy" id="1080224"/>
    <lineage>
        <taxon>Bacteria</taxon>
        <taxon>Pseudomonadati</taxon>
        <taxon>Bacteroidota</taxon>
        <taxon>Flavobacteriia</taxon>
        <taxon>Flavobacteriales</taxon>
        <taxon>Flavobacteriaceae</taxon>
    </lineage>
</organism>
<comment type="caution">
    <text evidence="1">The sequence shown here is derived from an EMBL/GenBank/DDBJ whole genome shotgun (WGS) entry which is preliminary data.</text>
</comment>
<name>A0A4Q9FQE0_9FLAO</name>
<gene>
    <name evidence="1" type="ORF">EYD46_04255</name>
</gene>
<proteinExistence type="predicted"/>
<keyword evidence="2" id="KW-1185">Reference proteome</keyword>
<dbReference type="Proteomes" id="UP000292372">
    <property type="component" value="Unassembled WGS sequence"/>
</dbReference>
<dbReference type="InterPro" id="IPR026350">
    <property type="entry name" value="GxxExxY"/>
</dbReference>